<accession>A0AAD5WJY6</accession>
<organism evidence="1 2">
    <name type="scientific">Parelaphostrongylus tenuis</name>
    <name type="common">Meningeal worm</name>
    <dbReference type="NCBI Taxonomy" id="148309"/>
    <lineage>
        <taxon>Eukaryota</taxon>
        <taxon>Metazoa</taxon>
        <taxon>Ecdysozoa</taxon>
        <taxon>Nematoda</taxon>
        <taxon>Chromadorea</taxon>
        <taxon>Rhabditida</taxon>
        <taxon>Rhabditina</taxon>
        <taxon>Rhabditomorpha</taxon>
        <taxon>Strongyloidea</taxon>
        <taxon>Metastrongylidae</taxon>
        <taxon>Parelaphostrongylus</taxon>
    </lineage>
</organism>
<reference evidence="1" key="1">
    <citation type="submission" date="2021-06" db="EMBL/GenBank/DDBJ databases">
        <title>Parelaphostrongylus tenuis whole genome reference sequence.</title>
        <authorList>
            <person name="Garwood T.J."/>
            <person name="Larsen P.A."/>
            <person name="Fountain-Jones N.M."/>
            <person name="Garbe J.R."/>
            <person name="Macchietto M.G."/>
            <person name="Kania S.A."/>
            <person name="Gerhold R.W."/>
            <person name="Richards J.E."/>
            <person name="Wolf T.M."/>
        </authorList>
    </citation>
    <scope>NUCLEOTIDE SEQUENCE</scope>
    <source>
        <strain evidence="1">MNPRO001-30</strain>
        <tissue evidence="1">Meninges</tissue>
    </source>
</reference>
<protein>
    <submittedName>
        <fullName evidence="1">Uncharacterized protein</fullName>
    </submittedName>
</protein>
<dbReference type="AlphaFoldDB" id="A0AAD5WJY6"/>
<keyword evidence="2" id="KW-1185">Reference proteome</keyword>
<gene>
    <name evidence="1" type="ORF">KIN20_034798</name>
</gene>
<dbReference type="EMBL" id="JAHQIW010007161">
    <property type="protein sequence ID" value="KAJ1372606.1"/>
    <property type="molecule type" value="Genomic_DNA"/>
</dbReference>
<sequence>KSTSAAKTGYMEQQLINESHSHCVLWTIAYTKTPRETGTESEILTNFARIPSDPFIISLLATISTAVKRGVMPAGQKSRARSALLPDAIISATLSQLAVIFSYTPLMCTNVRFGLTGQNEHGYSIRDAKRFEAEIR</sequence>
<evidence type="ECO:0000313" key="1">
    <source>
        <dbReference type="EMBL" id="KAJ1372606.1"/>
    </source>
</evidence>
<evidence type="ECO:0000313" key="2">
    <source>
        <dbReference type="Proteomes" id="UP001196413"/>
    </source>
</evidence>
<feature type="non-terminal residue" evidence="1">
    <location>
        <position position="136"/>
    </location>
</feature>
<name>A0AAD5WJY6_PARTN</name>
<proteinExistence type="predicted"/>
<dbReference type="Proteomes" id="UP001196413">
    <property type="component" value="Unassembled WGS sequence"/>
</dbReference>
<comment type="caution">
    <text evidence="1">The sequence shown here is derived from an EMBL/GenBank/DDBJ whole genome shotgun (WGS) entry which is preliminary data.</text>
</comment>